<dbReference type="AlphaFoldDB" id="A0A811RIB9"/>
<feature type="domain" description="DUF6598" evidence="1">
    <location>
        <begin position="3"/>
        <end position="125"/>
    </location>
</feature>
<keyword evidence="3" id="KW-1185">Reference proteome</keyword>
<dbReference type="InterPro" id="IPR046533">
    <property type="entry name" value="DUF6598"/>
</dbReference>
<evidence type="ECO:0000313" key="2">
    <source>
        <dbReference type="EMBL" id="CAD6269713.1"/>
    </source>
</evidence>
<dbReference type="Pfam" id="PF20241">
    <property type="entry name" value="DUF6598"/>
    <property type="match status" value="1"/>
</dbReference>
<gene>
    <name evidence="2" type="ORF">NCGR_LOCUS53015</name>
</gene>
<comment type="caution">
    <text evidence="2">The sequence shown here is derived from an EMBL/GenBank/DDBJ whole genome shotgun (WGS) entry which is preliminary data.</text>
</comment>
<dbReference type="OrthoDB" id="622947at2759"/>
<organism evidence="2 3">
    <name type="scientific">Miscanthus lutarioriparius</name>
    <dbReference type="NCBI Taxonomy" id="422564"/>
    <lineage>
        <taxon>Eukaryota</taxon>
        <taxon>Viridiplantae</taxon>
        <taxon>Streptophyta</taxon>
        <taxon>Embryophyta</taxon>
        <taxon>Tracheophyta</taxon>
        <taxon>Spermatophyta</taxon>
        <taxon>Magnoliopsida</taxon>
        <taxon>Liliopsida</taxon>
        <taxon>Poales</taxon>
        <taxon>Poaceae</taxon>
        <taxon>PACMAD clade</taxon>
        <taxon>Panicoideae</taxon>
        <taxon>Andropogonodae</taxon>
        <taxon>Andropogoneae</taxon>
        <taxon>Saccharinae</taxon>
        <taxon>Miscanthus</taxon>
    </lineage>
</organism>
<dbReference type="Proteomes" id="UP000604825">
    <property type="component" value="Unassembled WGS sequence"/>
</dbReference>
<sequence length="144" mass="16567">MSTRALIEFELHAQSVKRRQMVMMVQSLKDALYESRSFIEHQRLYALDIKYLVLMNAVDARVEVTVLRSAAIDDVVNMKLLAKTSGFSEVIRLFRGVAPKLGFMTSFVIAVERHSDFDLYIKGYPRVHPNADQKLVPCSRWQCT</sequence>
<accession>A0A811RIB9</accession>
<proteinExistence type="predicted"/>
<reference evidence="2" key="1">
    <citation type="submission" date="2020-10" db="EMBL/GenBank/DDBJ databases">
        <authorList>
            <person name="Han B."/>
            <person name="Lu T."/>
            <person name="Zhao Q."/>
            <person name="Huang X."/>
            <person name="Zhao Y."/>
        </authorList>
    </citation>
    <scope>NUCLEOTIDE SEQUENCE</scope>
</reference>
<dbReference type="EMBL" id="CAJGYO010000015">
    <property type="protein sequence ID" value="CAD6269713.1"/>
    <property type="molecule type" value="Genomic_DNA"/>
</dbReference>
<evidence type="ECO:0000259" key="1">
    <source>
        <dbReference type="Pfam" id="PF20241"/>
    </source>
</evidence>
<evidence type="ECO:0000313" key="3">
    <source>
        <dbReference type="Proteomes" id="UP000604825"/>
    </source>
</evidence>
<protein>
    <recommendedName>
        <fullName evidence="1">DUF6598 domain-containing protein</fullName>
    </recommendedName>
</protein>
<name>A0A811RIB9_9POAL</name>